<dbReference type="GO" id="GO:0005996">
    <property type="term" value="P:monosaccharide metabolic process"/>
    <property type="evidence" value="ECO:0007669"/>
    <property type="project" value="TreeGrafter"/>
</dbReference>
<evidence type="ECO:0000313" key="9">
    <source>
        <dbReference type="EMBL" id="GMJ02287.1"/>
    </source>
</evidence>
<evidence type="ECO:0000256" key="7">
    <source>
        <dbReference type="SAM" id="Phobius"/>
    </source>
</evidence>
<keyword evidence="6" id="KW-0413">Isomerase</keyword>
<dbReference type="Pfam" id="PF16363">
    <property type="entry name" value="GDP_Man_Dehyd"/>
    <property type="match status" value="1"/>
</dbReference>
<evidence type="ECO:0000256" key="5">
    <source>
        <dbReference type="ARBA" id="ARBA00023027"/>
    </source>
</evidence>
<comment type="pathway">
    <text evidence="3">Carbohydrate metabolism; galactose metabolism.</text>
</comment>
<keyword evidence="7" id="KW-0472">Membrane</keyword>
<accession>A0A9W7ITZ4</accession>
<feature type="domain" description="NAD(P)-binding" evidence="8">
    <location>
        <begin position="6"/>
        <end position="78"/>
    </location>
</feature>
<evidence type="ECO:0000256" key="1">
    <source>
        <dbReference type="ARBA" id="ARBA00000083"/>
    </source>
</evidence>
<evidence type="ECO:0000259" key="8">
    <source>
        <dbReference type="Pfam" id="PF16363"/>
    </source>
</evidence>
<dbReference type="GO" id="GO:0005829">
    <property type="term" value="C:cytosol"/>
    <property type="evidence" value="ECO:0007669"/>
    <property type="project" value="TreeGrafter"/>
</dbReference>
<evidence type="ECO:0000313" key="10">
    <source>
        <dbReference type="Proteomes" id="UP001165190"/>
    </source>
</evidence>
<dbReference type="GO" id="GO:0003978">
    <property type="term" value="F:UDP-glucose 4-epimerase activity"/>
    <property type="evidence" value="ECO:0007669"/>
    <property type="project" value="UniProtKB-EC"/>
</dbReference>
<keyword evidence="5" id="KW-0520">NAD</keyword>
<dbReference type="PANTHER" id="PTHR43725:SF47">
    <property type="entry name" value="UDP-GLUCOSE 4-EPIMERASE"/>
    <property type="match status" value="1"/>
</dbReference>
<dbReference type="AlphaFoldDB" id="A0A9W7ITZ4"/>
<dbReference type="OrthoDB" id="783706at2759"/>
<evidence type="ECO:0000256" key="4">
    <source>
        <dbReference type="ARBA" id="ARBA00013189"/>
    </source>
</evidence>
<keyword evidence="7" id="KW-1133">Transmembrane helix</keyword>
<protein>
    <recommendedName>
        <fullName evidence="4">UDP-glucose 4-epimerase</fullName>
        <ecNumber evidence="4">5.1.3.2</ecNumber>
    </recommendedName>
</protein>
<dbReference type="EMBL" id="BSYR01000036">
    <property type="protein sequence ID" value="GMJ02287.1"/>
    <property type="molecule type" value="Genomic_DNA"/>
</dbReference>
<sequence>MSKNILVTGGASYIGSHTVLQLLLGGYKVVVSDNLDNSSAVAIKRVEELAGESGRNLSFRQVDLRDRSALEKFFSEIKYCKESICSFLCLFLWLLMDVKILCFHHLLLFMVGRRRFHVQKSPPGCSESIWTNKGETSCLHQNTLSQ</sequence>
<gene>
    <name evidence="9" type="ORF">HRI_003897900</name>
</gene>
<organism evidence="9 10">
    <name type="scientific">Hibiscus trionum</name>
    <name type="common">Flower of an hour</name>
    <dbReference type="NCBI Taxonomy" id="183268"/>
    <lineage>
        <taxon>Eukaryota</taxon>
        <taxon>Viridiplantae</taxon>
        <taxon>Streptophyta</taxon>
        <taxon>Embryophyta</taxon>
        <taxon>Tracheophyta</taxon>
        <taxon>Spermatophyta</taxon>
        <taxon>Magnoliopsida</taxon>
        <taxon>eudicotyledons</taxon>
        <taxon>Gunneridae</taxon>
        <taxon>Pentapetalae</taxon>
        <taxon>rosids</taxon>
        <taxon>malvids</taxon>
        <taxon>Malvales</taxon>
        <taxon>Malvaceae</taxon>
        <taxon>Malvoideae</taxon>
        <taxon>Hibiscus</taxon>
    </lineage>
</organism>
<name>A0A9W7ITZ4_HIBTR</name>
<evidence type="ECO:0000256" key="3">
    <source>
        <dbReference type="ARBA" id="ARBA00004947"/>
    </source>
</evidence>
<dbReference type="InterPro" id="IPR016040">
    <property type="entry name" value="NAD(P)-bd_dom"/>
</dbReference>
<dbReference type="Gene3D" id="3.40.50.720">
    <property type="entry name" value="NAD(P)-binding Rossmann-like Domain"/>
    <property type="match status" value="1"/>
</dbReference>
<proteinExistence type="predicted"/>
<comment type="caution">
    <text evidence="9">The sequence shown here is derived from an EMBL/GenBank/DDBJ whole genome shotgun (WGS) entry which is preliminary data.</text>
</comment>
<feature type="transmembrane region" description="Helical" evidence="7">
    <location>
        <begin position="90"/>
        <end position="111"/>
    </location>
</feature>
<comment type="catalytic activity">
    <reaction evidence="1">
        <text>UDP-alpha-D-glucose = UDP-alpha-D-galactose</text>
        <dbReference type="Rhea" id="RHEA:22168"/>
        <dbReference type="ChEBI" id="CHEBI:58885"/>
        <dbReference type="ChEBI" id="CHEBI:66914"/>
        <dbReference type="EC" id="5.1.3.2"/>
    </reaction>
</comment>
<keyword evidence="7" id="KW-0812">Transmembrane</keyword>
<keyword evidence="10" id="KW-1185">Reference proteome</keyword>
<dbReference type="PANTHER" id="PTHR43725">
    <property type="entry name" value="UDP-GLUCOSE 4-EPIMERASE"/>
    <property type="match status" value="1"/>
</dbReference>
<dbReference type="SUPFAM" id="SSF51735">
    <property type="entry name" value="NAD(P)-binding Rossmann-fold domains"/>
    <property type="match status" value="1"/>
</dbReference>
<evidence type="ECO:0000256" key="6">
    <source>
        <dbReference type="ARBA" id="ARBA00023235"/>
    </source>
</evidence>
<dbReference type="InterPro" id="IPR036291">
    <property type="entry name" value="NAD(P)-bd_dom_sf"/>
</dbReference>
<dbReference type="Proteomes" id="UP001165190">
    <property type="component" value="Unassembled WGS sequence"/>
</dbReference>
<reference evidence="9" key="1">
    <citation type="submission" date="2023-05" db="EMBL/GenBank/DDBJ databases">
        <title>Genome and transcriptome analyses reveal genes involved in the formation of fine ridges on petal epidermal cells in Hibiscus trionum.</title>
        <authorList>
            <person name="Koshimizu S."/>
            <person name="Masuda S."/>
            <person name="Ishii T."/>
            <person name="Shirasu K."/>
            <person name="Hoshino A."/>
            <person name="Arita M."/>
        </authorList>
    </citation>
    <scope>NUCLEOTIDE SEQUENCE</scope>
    <source>
        <strain evidence="9">Hamamatsu line</strain>
    </source>
</reference>
<evidence type="ECO:0000256" key="2">
    <source>
        <dbReference type="ARBA" id="ARBA00001911"/>
    </source>
</evidence>
<comment type="cofactor">
    <cofactor evidence="2">
        <name>NAD(+)</name>
        <dbReference type="ChEBI" id="CHEBI:57540"/>
    </cofactor>
</comment>
<dbReference type="EC" id="5.1.3.2" evidence="4"/>